<dbReference type="InterPro" id="IPR008538">
    <property type="entry name" value="Uma2"/>
</dbReference>
<dbReference type="OrthoDB" id="88517at2759"/>
<dbReference type="Pfam" id="PF05685">
    <property type="entry name" value="Uma2"/>
    <property type="match status" value="1"/>
</dbReference>
<dbReference type="InterPro" id="IPR012296">
    <property type="entry name" value="Nuclease_put_TT1808"/>
</dbReference>
<organism evidence="3 4">
    <name type="scientific">Acaulospora morrowiae</name>
    <dbReference type="NCBI Taxonomy" id="94023"/>
    <lineage>
        <taxon>Eukaryota</taxon>
        <taxon>Fungi</taxon>
        <taxon>Fungi incertae sedis</taxon>
        <taxon>Mucoromycota</taxon>
        <taxon>Glomeromycotina</taxon>
        <taxon>Glomeromycetes</taxon>
        <taxon>Diversisporales</taxon>
        <taxon>Acaulosporaceae</taxon>
        <taxon>Acaulospora</taxon>
    </lineage>
</organism>
<evidence type="ECO:0000313" key="3">
    <source>
        <dbReference type="EMBL" id="CAG8697974.1"/>
    </source>
</evidence>
<dbReference type="GO" id="GO:0006302">
    <property type="term" value="P:double-strand break repair"/>
    <property type="evidence" value="ECO:0007669"/>
    <property type="project" value="UniProtKB-ARBA"/>
</dbReference>
<keyword evidence="4" id="KW-1185">Reference proteome</keyword>
<dbReference type="AlphaFoldDB" id="A0A9N9N1U5"/>
<keyword evidence="1" id="KW-0863">Zinc-finger</keyword>
<name>A0A9N9N1U5_9GLOM</name>
<dbReference type="EMBL" id="CAJVPV010016404">
    <property type="protein sequence ID" value="CAG8697974.1"/>
    <property type="molecule type" value="Genomic_DNA"/>
</dbReference>
<accession>A0A9N9N1U5</accession>
<dbReference type="CDD" id="cd06260">
    <property type="entry name" value="DUF820-like"/>
    <property type="match status" value="1"/>
</dbReference>
<dbReference type="Proteomes" id="UP000789342">
    <property type="component" value="Unassembled WGS sequence"/>
</dbReference>
<feature type="non-terminal residue" evidence="3">
    <location>
        <position position="264"/>
    </location>
</feature>
<keyword evidence="1" id="KW-0479">Metal-binding</keyword>
<evidence type="ECO:0000256" key="1">
    <source>
        <dbReference type="PROSITE-ProRule" id="PRU00042"/>
    </source>
</evidence>
<sequence>MSKAKIDLANLDFSRTYSFEEFESINEQLKTHSLEFNGQPVNLFDLDENGKLVPMPQATHCMGITVAEIIRQLGNWNIQTRQNGDIKASQGGFNFNVGGHRAPDVSFTPKSVSRQLTELQRWTFQGQSFTPTFVVEVGDTESRSTFEELDGKFKRGYFALGTSVQLGWLIDPRNSKIWVYKRSQHGNVFRREHAWGDVEGGDILPGFTLNVLMIGEVISQKSSESSSENEELQINCPECDATFSDRYTFTKHYVNKHVCKRRRT</sequence>
<dbReference type="PANTHER" id="PTHR34107:SF7">
    <property type="entry name" value="SLR2092 PROTEIN"/>
    <property type="match status" value="1"/>
</dbReference>
<dbReference type="InterPro" id="IPR011335">
    <property type="entry name" value="Restrct_endonuc-II-like"/>
</dbReference>
<dbReference type="SUPFAM" id="SSF52980">
    <property type="entry name" value="Restriction endonuclease-like"/>
    <property type="match status" value="1"/>
</dbReference>
<dbReference type="Gene3D" id="3.90.1570.10">
    <property type="entry name" value="tt1808, chain A"/>
    <property type="match status" value="1"/>
</dbReference>
<reference evidence="3" key="1">
    <citation type="submission" date="2021-06" db="EMBL/GenBank/DDBJ databases">
        <authorList>
            <person name="Kallberg Y."/>
            <person name="Tangrot J."/>
            <person name="Rosling A."/>
        </authorList>
    </citation>
    <scope>NUCLEOTIDE SEQUENCE</scope>
    <source>
        <strain evidence="3">CL551</strain>
    </source>
</reference>
<evidence type="ECO:0000313" key="4">
    <source>
        <dbReference type="Proteomes" id="UP000789342"/>
    </source>
</evidence>
<evidence type="ECO:0000259" key="2">
    <source>
        <dbReference type="PROSITE" id="PS50157"/>
    </source>
</evidence>
<gene>
    <name evidence="3" type="ORF">AMORRO_LOCUS11954</name>
</gene>
<protein>
    <submittedName>
        <fullName evidence="3">2125_t:CDS:1</fullName>
    </submittedName>
</protein>
<keyword evidence="1" id="KW-0862">Zinc</keyword>
<feature type="domain" description="C2H2-type" evidence="2">
    <location>
        <begin position="234"/>
        <end position="262"/>
    </location>
</feature>
<comment type="caution">
    <text evidence="3">The sequence shown here is derived from an EMBL/GenBank/DDBJ whole genome shotgun (WGS) entry which is preliminary data.</text>
</comment>
<dbReference type="PROSITE" id="PS50157">
    <property type="entry name" value="ZINC_FINGER_C2H2_2"/>
    <property type="match status" value="1"/>
</dbReference>
<dbReference type="PANTHER" id="PTHR34107">
    <property type="entry name" value="SLL0198 PROTEIN-RELATED"/>
    <property type="match status" value="1"/>
</dbReference>
<dbReference type="InterPro" id="IPR013087">
    <property type="entry name" value="Znf_C2H2_type"/>
</dbReference>
<dbReference type="PROSITE" id="PS00028">
    <property type="entry name" value="ZINC_FINGER_C2H2_1"/>
    <property type="match status" value="1"/>
</dbReference>
<dbReference type="GO" id="GO:0008270">
    <property type="term" value="F:zinc ion binding"/>
    <property type="evidence" value="ECO:0007669"/>
    <property type="project" value="UniProtKB-KW"/>
</dbReference>
<proteinExistence type="predicted"/>